<dbReference type="PANTHER" id="PTHR30146:SF109">
    <property type="entry name" value="HTH-TYPE TRANSCRIPTIONAL REGULATOR GALS"/>
    <property type="match status" value="1"/>
</dbReference>
<dbReference type="EMBL" id="FMHG01000002">
    <property type="protein sequence ID" value="SCJ87325.1"/>
    <property type="molecule type" value="Genomic_DNA"/>
</dbReference>
<dbReference type="Pfam" id="PF00356">
    <property type="entry name" value="LacI"/>
    <property type="match status" value="1"/>
</dbReference>
<feature type="domain" description="HTH lacI-type" evidence="4">
    <location>
        <begin position="2"/>
        <end position="56"/>
    </location>
</feature>
<protein>
    <submittedName>
        <fullName evidence="5">Catabolite control protein</fullName>
    </submittedName>
</protein>
<reference evidence="5" key="1">
    <citation type="submission" date="2015-09" db="EMBL/GenBank/DDBJ databases">
        <authorList>
            <consortium name="Pathogen Informatics"/>
        </authorList>
    </citation>
    <scope>NUCLEOTIDE SEQUENCE</scope>
    <source>
        <strain evidence="5">2789STDY5834896</strain>
    </source>
</reference>
<dbReference type="InterPro" id="IPR010982">
    <property type="entry name" value="Lambda_DNA-bd_dom_sf"/>
</dbReference>
<sequence length="322" mass="34132">MATLKDVAQLAGVNISTVSRALAGSPSISAATAQRVRAAADQLGYHPNLSARALSGKRTGVVALAVQDIMSPVWALLCGGVCDTVAARGGTVMLFTAQNESDYRERVLPALRSCGADGAVLALLFLDQQLQQLTEETGIKAVLAECRPRAGIPSVYADREEASYRACRHLIDVGCHDIALVTAPWFDHSYIEGCDRAAGGEVPHRVYSGEPTYQAGYQLGLALAADGPLPQGLVTVCDEQALGLQHAFLQNGVQVPQDCSVISLEDSMLAVATWPQLTAVSKPLYRIGARAADMLLDMLDGKTAASQVVHHQLTVRQSTSLR</sequence>
<evidence type="ECO:0000313" key="5">
    <source>
        <dbReference type="EMBL" id="SCJ87325.1"/>
    </source>
</evidence>
<proteinExistence type="predicted"/>
<dbReference type="SMART" id="SM00354">
    <property type="entry name" value="HTH_LACI"/>
    <property type="match status" value="1"/>
</dbReference>
<dbReference type="PROSITE" id="PS50932">
    <property type="entry name" value="HTH_LACI_2"/>
    <property type="match status" value="1"/>
</dbReference>
<keyword evidence="1" id="KW-0805">Transcription regulation</keyword>
<dbReference type="InterPro" id="IPR000843">
    <property type="entry name" value="HTH_LacI"/>
</dbReference>
<keyword evidence="2" id="KW-0238">DNA-binding</keyword>
<evidence type="ECO:0000256" key="1">
    <source>
        <dbReference type="ARBA" id="ARBA00023015"/>
    </source>
</evidence>
<evidence type="ECO:0000256" key="2">
    <source>
        <dbReference type="ARBA" id="ARBA00023125"/>
    </source>
</evidence>
<dbReference type="CDD" id="cd01392">
    <property type="entry name" value="HTH_LacI"/>
    <property type="match status" value="1"/>
</dbReference>
<dbReference type="Gene3D" id="1.10.260.40">
    <property type="entry name" value="lambda repressor-like DNA-binding domains"/>
    <property type="match status" value="1"/>
</dbReference>
<name>A0A1C6K025_9FIRM</name>
<dbReference type="GO" id="GO:0003700">
    <property type="term" value="F:DNA-binding transcription factor activity"/>
    <property type="evidence" value="ECO:0007669"/>
    <property type="project" value="TreeGrafter"/>
</dbReference>
<gene>
    <name evidence="5" type="primary">ccpA</name>
    <name evidence="5" type="ORF">SAMEA3545359_02446</name>
</gene>
<dbReference type="GO" id="GO:0000976">
    <property type="term" value="F:transcription cis-regulatory region binding"/>
    <property type="evidence" value="ECO:0007669"/>
    <property type="project" value="TreeGrafter"/>
</dbReference>
<organism evidence="5">
    <name type="scientific">uncultured Anaerotruncus sp</name>
    <dbReference type="NCBI Taxonomy" id="905011"/>
    <lineage>
        <taxon>Bacteria</taxon>
        <taxon>Bacillati</taxon>
        <taxon>Bacillota</taxon>
        <taxon>Clostridia</taxon>
        <taxon>Eubacteriales</taxon>
        <taxon>Oscillospiraceae</taxon>
        <taxon>Anaerotruncus</taxon>
        <taxon>environmental samples</taxon>
    </lineage>
</organism>
<dbReference type="SUPFAM" id="SSF47413">
    <property type="entry name" value="lambda repressor-like DNA-binding domains"/>
    <property type="match status" value="1"/>
</dbReference>
<dbReference type="InterPro" id="IPR028082">
    <property type="entry name" value="Peripla_BP_I"/>
</dbReference>
<dbReference type="Pfam" id="PF13377">
    <property type="entry name" value="Peripla_BP_3"/>
    <property type="match status" value="1"/>
</dbReference>
<dbReference type="PANTHER" id="PTHR30146">
    <property type="entry name" value="LACI-RELATED TRANSCRIPTIONAL REPRESSOR"/>
    <property type="match status" value="1"/>
</dbReference>
<evidence type="ECO:0000259" key="4">
    <source>
        <dbReference type="PROSITE" id="PS50932"/>
    </source>
</evidence>
<dbReference type="SUPFAM" id="SSF53822">
    <property type="entry name" value="Periplasmic binding protein-like I"/>
    <property type="match status" value="1"/>
</dbReference>
<dbReference type="AlphaFoldDB" id="A0A1C6K025"/>
<dbReference type="CDD" id="cd06267">
    <property type="entry name" value="PBP1_LacI_sugar_binding-like"/>
    <property type="match status" value="1"/>
</dbReference>
<evidence type="ECO:0000256" key="3">
    <source>
        <dbReference type="ARBA" id="ARBA00023163"/>
    </source>
</evidence>
<keyword evidence="3" id="KW-0804">Transcription</keyword>
<dbReference type="InterPro" id="IPR046335">
    <property type="entry name" value="LacI/GalR-like_sensor"/>
</dbReference>
<accession>A0A1C6K025</accession>
<dbReference type="Gene3D" id="3.40.50.2300">
    <property type="match status" value="2"/>
</dbReference>